<dbReference type="Proteomes" id="UP001652660">
    <property type="component" value="Chromosome 2e"/>
</dbReference>
<protein>
    <submittedName>
        <fullName evidence="13">Long-chain-alcohol O-fatty-acyltransferase-like</fullName>
    </submittedName>
</protein>
<dbReference type="PIRSF" id="PIRSF037006">
    <property type="entry name" value="Wax_synthase"/>
    <property type="match status" value="1"/>
</dbReference>
<evidence type="ECO:0000256" key="2">
    <source>
        <dbReference type="ARBA" id="ARBA00005179"/>
    </source>
</evidence>
<dbReference type="RefSeq" id="XP_027113011.1">
    <property type="nucleotide sequence ID" value="XM_027257210.2"/>
</dbReference>
<keyword evidence="7" id="KW-0443">Lipid metabolism</keyword>
<dbReference type="InterPro" id="IPR032805">
    <property type="entry name" value="Wax_synthase_dom"/>
</dbReference>
<evidence type="ECO:0000259" key="11">
    <source>
        <dbReference type="Pfam" id="PF13813"/>
    </source>
</evidence>
<sequence>MEHGNFKSIYAWSSVVASLCYCYFIPARIPKGFLRLVSLLPVFCHFTVLPMYIPSVFFRGVSSLFITWLANSKLLLFAFGQGPLAWAQSQSLHIFIASAALPIRAKRADDSNPSSSKKKVPFLNLGTEILALSVLLALAAKYRETAHPLVLQADYCCVIFLLVDVLVAFSSSVVRALVGLELEPPSNAPYSSTSLQEFWGKRWNLTVTNTLRLSVYKPVRSVSAGVVGNRWAALPAFFATFLVSGLMHELIYYYVSRAKPSWEVTSFFILHGICVMIELVIKRGLKGKREMPWFISGPLTIGFVILTSFWLFFPPLMKSGADEMILEEFRSFCESWKGRLGTLSPNILSPKLS</sequence>
<reference evidence="12" key="1">
    <citation type="journal article" date="2025" name="Foods">
        <title>Unveiling the Microbial Signatures of Arabica Coffee Cherries: Insights into Ripeness Specific Diversity, Functional Traits, and Implications for Quality and Safety.</title>
        <authorList>
            <consortium name="RefSeq"/>
            <person name="Tenea G.N."/>
            <person name="Cifuentes V."/>
            <person name="Reyes P."/>
            <person name="Cevallos-Vallejos M."/>
        </authorList>
    </citation>
    <scope>NUCLEOTIDE SEQUENCE [LARGE SCALE GENOMIC DNA]</scope>
</reference>
<evidence type="ECO:0000256" key="3">
    <source>
        <dbReference type="ARBA" id="ARBA00007282"/>
    </source>
</evidence>
<dbReference type="GO" id="GO:0006629">
    <property type="term" value="P:lipid metabolic process"/>
    <property type="evidence" value="ECO:0007669"/>
    <property type="project" value="UniProtKB-KW"/>
</dbReference>
<dbReference type="OrthoDB" id="1077582at2759"/>
<dbReference type="InterPro" id="IPR017088">
    <property type="entry name" value="Wax_synthase_Magnoliopsida"/>
</dbReference>
<feature type="transmembrane region" description="Helical" evidence="10">
    <location>
        <begin position="261"/>
        <end position="281"/>
    </location>
</feature>
<dbReference type="PANTHER" id="PTHR31595">
    <property type="entry name" value="LONG-CHAIN-ALCOHOL O-FATTY-ACYLTRANSFERASE 3-RELATED"/>
    <property type="match status" value="1"/>
</dbReference>
<feature type="transmembrane region" description="Helical" evidence="10">
    <location>
        <begin position="293"/>
        <end position="313"/>
    </location>
</feature>
<dbReference type="PANTHER" id="PTHR31595:SF57">
    <property type="entry name" value="OS04G0481900 PROTEIN"/>
    <property type="match status" value="1"/>
</dbReference>
<evidence type="ECO:0000313" key="12">
    <source>
        <dbReference type="Proteomes" id="UP001652660"/>
    </source>
</evidence>
<evidence type="ECO:0000256" key="6">
    <source>
        <dbReference type="ARBA" id="ARBA00022989"/>
    </source>
</evidence>
<keyword evidence="4" id="KW-0808">Transferase</keyword>
<keyword evidence="12" id="KW-1185">Reference proteome</keyword>
<accession>A0A6P6WEE3</accession>
<evidence type="ECO:0000256" key="9">
    <source>
        <dbReference type="ARBA" id="ARBA00023315"/>
    </source>
</evidence>
<feature type="transmembrane region" description="Helical" evidence="10">
    <location>
        <begin position="122"/>
        <end position="140"/>
    </location>
</feature>
<keyword evidence="9" id="KW-0012">Acyltransferase</keyword>
<name>A0A6P6WEE3_COFAR</name>
<evidence type="ECO:0000256" key="8">
    <source>
        <dbReference type="ARBA" id="ARBA00023136"/>
    </source>
</evidence>
<comment type="subcellular location">
    <subcellularLocation>
        <location evidence="1">Membrane</location>
        <topology evidence="1">Multi-pass membrane protein</topology>
    </subcellularLocation>
</comment>
<organism evidence="12 13">
    <name type="scientific">Coffea arabica</name>
    <name type="common">Arabian coffee</name>
    <dbReference type="NCBI Taxonomy" id="13443"/>
    <lineage>
        <taxon>Eukaryota</taxon>
        <taxon>Viridiplantae</taxon>
        <taxon>Streptophyta</taxon>
        <taxon>Embryophyta</taxon>
        <taxon>Tracheophyta</taxon>
        <taxon>Spermatophyta</taxon>
        <taxon>Magnoliopsida</taxon>
        <taxon>eudicotyledons</taxon>
        <taxon>Gunneridae</taxon>
        <taxon>Pentapetalae</taxon>
        <taxon>asterids</taxon>
        <taxon>lamiids</taxon>
        <taxon>Gentianales</taxon>
        <taxon>Rubiaceae</taxon>
        <taxon>Ixoroideae</taxon>
        <taxon>Gardenieae complex</taxon>
        <taxon>Bertiereae - Coffeeae clade</taxon>
        <taxon>Coffeeae</taxon>
        <taxon>Coffea</taxon>
    </lineage>
</organism>
<keyword evidence="6 10" id="KW-1133">Transmembrane helix</keyword>
<comment type="similarity">
    <text evidence="3">Belongs to the wax synthase family.</text>
</comment>
<dbReference type="GeneID" id="113731781"/>
<dbReference type="InterPro" id="IPR044851">
    <property type="entry name" value="Wax_synthase"/>
</dbReference>
<gene>
    <name evidence="13" type="primary">LOC113731781</name>
</gene>
<keyword evidence="8 10" id="KW-0472">Membrane</keyword>
<evidence type="ECO:0000256" key="5">
    <source>
        <dbReference type="ARBA" id="ARBA00022692"/>
    </source>
</evidence>
<evidence type="ECO:0000313" key="13">
    <source>
        <dbReference type="RefSeq" id="XP_027113011.1"/>
    </source>
</evidence>
<reference evidence="13" key="2">
    <citation type="submission" date="2025-08" db="UniProtKB">
        <authorList>
            <consortium name="RefSeq"/>
        </authorList>
    </citation>
    <scope>IDENTIFICATION</scope>
    <source>
        <tissue evidence="13">Leaves</tissue>
    </source>
</reference>
<evidence type="ECO:0000256" key="7">
    <source>
        <dbReference type="ARBA" id="ARBA00023098"/>
    </source>
</evidence>
<feature type="transmembrane region" description="Helical" evidence="10">
    <location>
        <begin position="231"/>
        <end position="255"/>
    </location>
</feature>
<comment type="pathway">
    <text evidence="2">Secondary metabolite biosynthesis.</text>
</comment>
<dbReference type="GO" id="GO:0016020">
    <property type="term" value="C:membrane"/>
    <property type="evidence" value="ECO:0007669"/>
    <property type="project" value="UniProtKB-SubCell"/>
</dbReference>
<feature type="transmembrane region" description="Helical" evidence="10">
    <location>
        <begin position="152"/>
        <end position="178"/>
    </location>
</feature>
<dbReference type="AlphaFoldDB" id="A0A6P6WEE3"/>
<dbReference type="Pfam" id="PF13813">
    <property type="entry name" value="MBOAT_2"/>
    <property type="match status" value="1"/>
</dbReference>
<evidence type="ECO:0000256" key="10">
    <source>
        <dbReference type="SAM" id="Phobius"/>
    </source>
</evidence>
<keyword evidence="5 10" id="KW-0812">Transmembrane</keyword>
<evidence type="ECO:0000256" key="1">
    <source>
        <dbReference type="ARBA" id="ARBA00004141"/>
    </source>
</evidence>
<evidence type="ECO:0000256" key="4">
    <source>
        <dbReference type="ARBA" id="ARBA00022679"/>
    </source>
</evidence>
<feature type="transmembrane region" description="Helical" evidence="10">
    <location>
        <begin position="6"/>
        <end position="24"/>
    </location>
</feature>
<feature type="transmembrane region" description="Helical" evidence="10">
    <location>
        <begin position="36"/>
        <end position="54"/>
    </location>
</feature>
<dbReference type="GO" id="GO:0008374">
    <property type="term" value="F:O-acyltransferase activity"/>
    <property type="evidence" value="ECO:0007669"/>
    <property type="project" value="InterPro"/>
</dbReference>
<proteinExistence type="inferred from homology"/>
<feature type="domain" description="Wax synthase" evidence="11">
    <location>
        <begin position="186"/>
        <end position="269"/>
    </location>
</feature>